<dbReference type="InterPro" id="IPR017871">
    <property type="entry name" value="ABC_transporter-like_CS"/>
</dbReference>
<evidence type="ECO:0000256" key="7">
    <source>
        <dbReference type="ARBA" id="ARBA00022792"/>
    </source>
</evidence>
<dbReference type="GO" id="GO:0046872">
    <property type="term" value="F:metal ion binding"/>
    <property type="evidence" value="ECO:0007669"/>
    <property type="project" value="UniProtKB-KW"/>
</dbReference>
<keyword evidence="3" id="KW-0813">Transport</keyword>
<evidence type="ECO:0000256" key="20">
    <source>
        <dbReference type="ARBA" id="ARBA00083334"/>
    </source>
</evidence>
<evidence type="ECO:0000256" key="15">
    <source>
        <dbReference type="ARBA" id="ARBA00023136"/>
    </source>
</evidence>
<dbReference type="EMBL" id="JARQZJ010000037">
    <property type="protein sequence ID" value="KAK9876549.1"/>
    <property type="molecule type" value="Genomic_DNA"/>
</dbReference>
<keyword evidence="11" id="KW-1278">Translocase</keyword>
<dbReference type="CDD" id="cd18573">
    <property type="entry name" value="ABC_6TM_ABCB10_like"/>
    <property type="match status" value="1"/>
</dbReference>
<evidence type="ECO:0000256" key="6">
    <source>
        <dbReference type="ARBA" id="ARBA00022741"/>
    </source>
</evidence>
<dbReference type="InterPro" id="IPR003439">
    <property type="entry name" value="ABC_transporter-like_ATP-bd"/>
</dbReference>
<evidence type="ECO:0000313" key="25">
    <source>
        <dbReference type="Proteomes" id="UP001431783"/>
    </source>
</evidence>
<dbReference type="AlphaFoldDB" id="A0AAW1U7B1"/>
<comment type="function">
    <text evidence="17">ATP-dependent transporter located in the mitochondrial inner membrane that catalyzes the export of biliverdin from the mitochondrial matrix, and plays a crucial role in hemoglobin synthesis and antioxidative stress. Participates in the early step of the heme biosynthetic process during insertion of iron into protoporphyrin IX (PPIX). Involved in the stabilization of the iron transporter mitoferrin-1/SLC25A37. In addition may be involved in mitochondrial unfolded protein response (UPRmt) signaling pathway, although ABCB10 probably does not participate in peptide export from mitochondria.</text>
</comment>
<evidence type="ECO:0000256" key="2">
    <source>
        <dbReference type="ARBA" id="ARBA00005580"/>
    </source>
</evidence>
<dbReference type="Pfam" id="PF00664">
    <property type="entry name" value="ABC_membrane"/>
    <property type="match status" value="1"/>
</dbReference>
<sequence>MSIYSLVVTRVTLRSSIKYLKYVHSGIVRQTRKNSSMQTRVNQKKSYVAVEIPKEVETAPKNRIWMKFRSKKLESEAVDTKTVHLKKSDLTRLFSLAKPEKFYLIGAIGFLLVSSTVTMAVPFSIGKVLDIIYSSSDNAADARVQLNQLCGILICVFGVGAISNFARVYLMSASGYRMTQALRKNVFSSILRQEQGWFDKRSTGELVNRLSSDTQIVGQALSSNISDGLRSVAMVCAGTAMMFYTSSELALVGLSIVPPVAGVAIIYGRFVRKITKTVQDNLAESTKIAEERISNVKTVKSFGHEFREIETYNCSIENVLKIAYKEAKARAVFYGFTGLTGNLIIISVLYYGGVMVSSQSITVGQLSSFLLYAAYIGISIGGLSSFYSELNKSIGAGSRIWEIMDRQAEIPLNGGLIPMELPKGKLVFRDVGFSYPSREDIIIFDKLNLDIEPGKMVAVVGPSGSGKSTLAALLLRLYDPTSGTIFLDDHEIHKLDPMWLKKYIGVVSQEPVLFSTSIKDNIMYGADNLSNISEEMLMQVSKEANVHEFVSSLPQGYDTLVGERGIMLSGGQKQRVAIARALIKDPKILLLDEATSALDAHSEHLVQEALERVMKGRTVLTIAHRLSTIQNADTIAVLKNGKIVEKGTYDELVNLKKGAFKELMKHQTFKVAQ</sequence>
<evidence type="ECO:0000256" key="19">
    <source>
        <dbReference type="ARBA" id="ARBA00075187"/>
    </source>
</evidence>
<feature type="transmembrane region" description="Helical" evidence="21">
    <location>
        <begin position="250"/>
        <end position="270"/>
    </location>
</feature>
<dbReference type="GO" id="GO:0042802">
    <property type="term" value="F:identical protein binding"/>
    <property type="evidence" value="ECO:0007669"/>
    <property type="project" value="UniProtKB-ARBA"/>
</dbReference>
<evidence type="ECO:0000256" key="9">
    <source>
        <dbReference type="ARBA" id="ARBA00022842"/>
    </source>
</evidence>
<name>A0AAW1U7B1_9CUCU</name>
<keyword evidence="12 21" id="KW-1133">Transmembrane helix</keyword>
<dbReference type="Gene3D" id="3.40.50.300">
    <property type="entry name" value="P-loop containing nucleotide triphosphate hydrolases"/>
    <property type="match status" value="1"/>
</dbReference>
<dbReference type="GO" id="GO:0015421">
    <property type="term" value="F:ABC-type oligopeptide transporter activity"/>
    <property type="evidence" value="ECO:0007669"/>
    <property type="project" value="TreeGrafter"/>
</dbReference>
<dbReference type="InterPro" id="IPR036640">
    <property type="entry name" value="ABC1_TM_sf"/>
</dbReference>
<evidence type="ECO:0000256" key="5">
    <source>
        <dbReference type="ARBA" id="ARBA00022723"/>
    </source>
</evidence>
<accession>A0AAW1U7B1</accession>
<dbReference type="GO" id="GO:0005524">
    <property type="term" value="F:ATP binding"/>
    <property type="evidence" value="ECO:0007669"/>
    <property type="project" value="UniProtKB-KW"/>
</dbReference>
<keyword evidence="14" id="KW-0496">Mitochondrion</keyword>
<evidence type="ECO:0000256" key="18">
    <source>
        <dbReference type="ARBA" id="ARBA00072683"/>
    </source>
</evidence>
<evidence type="ECO:0000256" key="8">
    <source>
        <dbReference type="ARBA" id="ARBA00022840"/>
    </source>
</evidence>
<dbReference type="InterPro" id="IPR039421">
    <property type="entry name" value="Type_1_exporter"/>
</dbReference>
<evidence type="ECO:0000256" key="17">
    <source>
        <dbReference type="ARBA" id="ARBA00055589"/>
    </source>
</evidence>
<comment type="subcellular location">
    <subcellularLocation>
        <location evidence="1">Mitochondrion inner membrane</location>
        <topology evidence="1">Multi-pass membrane protein</topology>
    </subcellularLocation>
</comment>
<feature type="transmembrane region" description="Helical" evidence="21">
    <location>
        <begin position="372"/>
        <end position="390"/>
    </location>
</feature>
<keyword evidence="10" id="KW-0809">Transit peptide</keyword>
<dbReference type="PANTHER" id="PTHR43394">
    <property type="entry name" value="ATP-DEPENDENT PERMEASE MDL1, MITOCHONDRIAL"/>
    <property type="match status" value="1"/>
</dbReference>
<evidence type="ECO:0000256" key="11">
    <source>
        <dbReference type="ARBA" id="ARBA00022967"/>
    </source>
</evidence>
<protein>
    <recommendedName>
        <fullName evidence="18">ATP-binding cassette sub-family B member 10, mitochondrial</fullName>
    </recommendedName>
    <alternativeName>
        <fullName evidence="19">ABC-mitochondrial erythroid protein</fullName>
    </alternativeName>
    <alternativeName>
        <fullName evidence="20">ATP-binding cassette transporter 10</fullName>
    </alternativeName>
</protein>
<reference evidence="24 25" key="1">
    <citation type="submission" date="2023-03" db="EMBL/GenBank/DDBJ databases">
        <title>Genome insight into feeding habits of ladybird beetles.</title>
        <authorList>
            <person name="Li H.-S."/>
            <person name="Huang Y.-H."/>
            <person name="Pang H."/>
        </authorList>
    </citation>
    <scope>NUCLEOTIDE SEQUENCE [LARGE SCALE GENOMIC DNA]</scope>
    <source>
        <strain evidence="24">SYSU_2023b</strain>
        <tissue evidence="24">Whole body</tissue>
    </source>
</reference>
<comment type="caution">
    <text evidence="24">The sequence shown here is derived from an EMBL/GenBank/DDBJ whole genome shotgun (WGS) entry which is preliminary data.</text>
</comment>
<evidence type="ECO:0000256" key="16">
    <source>
        <dbReference type="ARBA" id="ARBA00052250"/>
    </source>
</evidence>
<keyword evidence="7" id="KW-0999">Mitochondrion inner membrane</keyword>
<evidence type="ECO:0000256" key="13">
    <source>
        <dbReference type="ARBA" id="ARBA00022990"/>
    </source>
</evidence>
<feature type="transmembrane region" description="Helical" evidence="21">
    <location>
        <begin position="102"/>
        <end position="125"/>
    </location>
</feature>
<comment type="similarity">
    <text evidence="2">Belongs to the ABC transporter superfamily. ABCB family. Mitochondrial peptide exporter (TC 3.A.1.212) subfamily.</text>
</comment>
<dbReference type="InterPro" id="IPR003593">
    <property type="entry name" value="AAA+_ATPase"/>
</dbReference>
<comment type="catalytic activity">
    <reaction evidence="16">
        <text>biliverdin IXalpha(in) + ATP + H2O = biliverdin IXalpha(out) + ADP + phosphate + H(+)</text>
        <dbReference type="Rhea" id="RHEA:82359"/>
        <dbReference type="ChEBI" id="CHEBI:15377"/>
        <dbReference type="ChEBI" id="CHEBI:15378"/>
        <dbReference type="ChEBI" id="CHEBI:30616"/>
        <dbReference type="ChEBI" id="CHEBI:43474"/>
        <dbReference type="ChEBI" id="CHEBI:57991"/>
        <dbReference type="ChEBI" id="CHEBI:456216"/>
    </reaction>
    <physiologicalReaction direction="left-to-right" evidence="16">
        <dbReference type="Rhea" id="RHEA:82360"/>
    </physiologicalReaction>
</comment>
<feature type="domain" description="ABC transmembrane type-1" evidence="23">
    <location>
        <begin position="105"/>
        <end position="392"/>
    </location>
</feature>
<proteinExistence type="inferred from homology"/>
<keyword evidence="5" id="KW-0479">Metal-binding</keyword>
<evidence type="ECO:0000256" key="10">
    <source>
        <dbReference type="ARBA" id="ARBA00022946"/>
    </source>
</evidence>
<dbReference type="SUPFAM" id="SSF90123">
    <property type="entry name" value="ABC transporter transmembrane region"/>
    <property type="match status" value="1"/>
</dbReference>
<evidence type="ECO:0000256" key="4">
    <source>
        <dbReference type="ARBA" id="ARBA00022692"/>
    </source>
</evidence>
<dbReference type="GO" id="GO:0005743">
    <property type="term" value="C:mitochondrial inner membrane"/>
    <property type="evidence" value="ECO:0007669"/>
    <property type="project" value="UniProtKB-SubCell"/>
</dbReference>
<evidence type="ECO:0000256" key="1">
    <source>
        <dbReference type="ARBA" id="ARBA00004448"/>
    </source>
</evidence>
<gene>
    <name evidence="24" type="ORF">WA026_013923</name>
</gene>
<dbReference type="FunFam" id="3.40.50.300:FF:000403">
    <property type="entry name" value="ATP-binding cassette sub-family B member 8, mitochondrial"/>
    <property type="match status" value="1"/>
</dbReference>
<evidence type="ECO:0000259" key="23">
    <source>
        <dbReference type="PROSITE" id="PS50929"/>
    </source>
</evidence>
<dbReference type="PROSITE" id="PS50929">
    <property type="entry name" value="ABC_TM1F"/>
    <property type="match status" value="1"/>
</dbReference>
<feature type="transmembrane region" description="Helical" evidence="21">
    <location>
        <begin position="145"/>
        <end position="170"/>
    </location>
</feature>
<dbReference type="PIRSF" id="PIRSF002773">
    <property type="entry name" value="ABC_prm/ATPase_B"/>
    <property type="match status" value="1"/>
</dbReference>
<dbReference type="PROSITE" id="PS50893">
    <property type="entry name" value="ABC_TRANSPORTER_2"/>
    <property type="match status" value="1"/>
</dbReference>
<dbReference type="FunFam" id="1.20.1560.10:FF:000048">
    <property type="entry name" value="ATP-binding cassette sub-family B member 10, mitochondrial"/>
    <property type="match status" value="1"/>
</dbReference>
<evidence type="ECO:0000259" key="22">
    <source>
        <dbReference type="PROSITE" id="PS50893"/>
    </source>
</evidence>
<keyword evidence="6" id="KW-0547">Nucleotide-binding</keyword>
<dbReference type="InterPro" id="IPR011527">
    <property type="entry name" value="ABC1_TM_dom"/>
</dbReference>
<dbReference type="PROSITE" id="PS00211">
    <property type="entry name" value="ABC_TRANSPORTER_1"/>
    <property type="match status" value="1"/>
</dbReference>
<keyword evidence="8" id="KW-0067">ATP-binding</keyword>
<dbReference type="SUPFAM" id="SSF52540">
    <property type="entry name" value="P-loop containing nucleoside triphosphate hydrolases"/>
    <property type="match status" value="1"/>
</dbReference>
<dbReference type="PANTHER" id="PTHR43394:SF1">
    <property type="entry name" value="ATP-BINDING CASSETTE SUB-FAMILY B MEMBER 10, MITOCHONDRIAL"/>
    <property type="match status" value="1"/>
</dbReference>
<dbReference type="GO" id="GO:0016887">
    <property type="term" value="F:ATP hydrolysis activity"/>
    <property type="evidence" value="ECO:0007669"/>
    <property type="project" value="InterPro"/>
</dbReference>
<dbReference type="Gene3D" id="1.20.1560.10">
    <property type="entry name" value="ABC transporter type 1, transmembrane domain"/>
    <property type="match status" value="1"/>
</dbReference>
<dbReference type="SMART" id="SM00382">
    <property type="entry name" value="AAA"/>
    <property type="match status" value="1"/>
</dbReference>
<evidence type="ECO:0000256" key="21">
    <source>
        <dbReference type="SAM" id="Phobius"/>
    </source>
</evidence>
<evidence type="ECO:0000256" key="12">
    <source>
        <dbReference type="ARBA" id="ARBA00022989"/>
    </source>
</evidence>
<keyword evidence="15 21" id="KW-0472">Membrane</keyword>
<dbReference type="InterPro" id="IPR027417">
    <property type="entry name" value="P-loop_NTPase"/>
</dbReference>
<dbReference type="Pfam" id="PF00005">
    <property type="entry name" value="ABC_tran"/>
    <property type="match status" value="1"/>
</dbReference>
<feature type="domain" description="ABC transporter" evidence="22">
    <location>
        <begin position="426"/>
        <end position="665"/>
    </location>
</feature>
<feature type="transmembrane region" description="Helical" evidence="21">
    <location>
        <begin position="331"/>
        <end position="352"/>
    </location>
</feature>
<evidence type="ECO:0000256" key="14">
    <source>
        <dbReference type="ARBA" id="ARBA00023128"/>
    </source>
</evidence>
<evidence type="ECO:0000313" key="24">
    <source>
        <dbReference type="EMBL" id="KAK9876549.1"/>
    </source>
</evidence>
<keyword evidence="4 21" id="KW-0812">Transmembrane</keyword>
<keyword evidence="13" id="KW-0007">Acetylation</keyword>
<dbReference type="GO" id="GO:0090374">
    <property type="term" value="P:oligopeptide export from mitochondrion"/>
    <property type="evidence" value="ECO:0007669"/>
    <property type="project" value="TreeGrafter"/>
</dbReference>
<dbReference type="CDD" id="cd03249">
    <property type="entry name" value="ABC_MTABC3_MDL1_MDL2"/>
    <property type="match status" value="1"/>
</dbReference>
<dbReference type="Proteomes" id="UP001431783">
    <property type="component" value="Unassembled WGS sequence"/>
</dbReference>
<keyword evidence="9" id="KW-0460">Magnesium</keyword>
<organism evidence="24 25">
    <name type="scientific">Henosepilachna vigintioctopunctata</name>
    <dbReference type="NCBI Taxonomy" id="420089"/>
    <lineage>
        <taxon>Eukaryota</taxon>
        <taxon>Metazoa</taxon>
        <taxon>Ecdysozoa</taxon>
        <taxon>Arthropoda</taxon>
        <taxon>Hexapoda</taxon>
        <taxon>Insecta</taxon>
        <taxon>Pterygota</taxon>
        <taxon>Neoptera</taxon>
        <taxon>Endopterygota</taxon>
        <taxon>Coleoptera</taxon>
        <taxon>Polyphaga</taxon>
        <taxon>Cucujiformia</taxon>
        <taxon>Coccinelloidea</taxon>
        <taxon>Coccinellidae</taxon>
        <taxon>Epilachninae</taxon>
        <taxon>Epilachnini</taxon>
        <taxon>Henosepilachna</taxon>
    </lineage>
</organism>
<evidence type="ECO:0000256" key="3">
    <source>
        <dbReference type="ARBA" id="ARBA00022448"/>
    </source>
</evidence>
<keyword evidence="25" id="KW-1185">Reference proteome</keyword>